<dbReference type="Proteomes" id="UP000019438">
    <property type="component" value="Chromosome"/>
</dbReference>
<proteinExistence type="predicted"/>
<sequence length="134" mass="15166">MIRCVRMWTGPDGNSLFEEGVITLKEGVRGDFVGLPIKTQYISFQETKSGGSYEWHQDPVPRFVITLSGTLEFETKSGATFTIRPGDILLAQDNSGSGHKWRLIGDDPWRRAYVVYEESEDLRFTPVPHKESAE</sequence>
<dbReference type="InterPro" id="IPR014710">
    <property type="entry name" value="RmlC-like_jellyroll"/>
</dbReference>
<dbReference type="GeneID" id="69745302"/>
<reference evidence="2" key="1">
    <citation type="submission" date="2012-06" db="EMBL/GenBank/DDBJ databases">
        <title>Genome analysis of multiple Granulibacter bethesdensis isolates demonstrates substantial genome diversity.</title>
        <authorList>
            <person name="Greenberg D.E."/>
            <person name="Porcella S.F."/>
            <person name="Zarember K."/>
            <person name="Zelazny A.M."/>
            <person name="Bruno D."/>
            <person name="Martens C."/>
            <person name="Barbian K.D."/>
            <person name="Jaske E."/>
            <person name="Holland S.M."/>
        </authorList>
    </citation>
    <scope>NUCLEOTIDE SEQUENCE [LARGE SCALE GENOMIC DNA]</scope>
    <source>
        <strain evidence="2">CGDNIH3</strain>
    </source>
</reference>
<dbReference type="InterPro" id="IPR011051">
    <property type="entry name" value="RmlC_Cupin_sf"/>
</dbReference>
<dbReference type="AlphaFoldDB" id="A0AAN0VFU6"/>
<dbReference type="KEGG" id="gbh:GbCGDNIH2_1043"/>
<dbReference type="Gene3D" id="2.60.120.10">
    <property type="entry name" value="Jelly Rolls"/>
    <property type="match status" value="1"/>
</dbReference>
<protein>
    <submittedName>
        <fullName evidence="1">Uncharacterized protein</fullName>
    </submittedName>
</protein>
<organism evidence="1 2">
    <name type="scientific">Granulibacter bethesdensis</name>
    <dbReference type="NCBI Taxonomy" id="364410"/>
    <lineage>
        <taxon>Bacteria</taxon>
        <taxon>Pseudomonadati</taxon>
        <taxon>Pseudomonadota</taxon>
        <taxon>Alphaproteobacteria</taxon>
        <taxon>Acetobacterales</taxon>
        <taxon>Acetobacteraceae</taxon>
        <taxon>Granulibacter</taxon>
    </lineage>
</organism>
<dbReference type="EMBL" id="CP003181">
    <property type="protein sequence ID" value="AHJ62881.1"/>
    <property type="molecule type" value="Genomic_DNA"/>
</dbReference>
<evidence type="ECO:0000313" key="1">
    <source>
        <dbReference type="EMBL" id="AHJ62881.1"/>
    </source>
</evidence>
<dbReference type="KEGG" id="gbc:GbCGDNIH3_1043"/>
<accession>A0AAN0VFU6</accession>
<dbReference type="RefSeq" id="WP_025286523.1">
    <property type="nucleotide sequence ID" value="NZ_CP003181.2"/>
</dbReference>
<dbReference type="SUPFAM" id="SSF51182">
    <property type="entry name" value="RmlC-like cupins"/>
    <property type="match status" value="1"/>
</dbReference>
<evidence type="ECO:0000313" key="2">
    <source>
        <dbReference type="Proteomes" id="UP000019438"/>
    </source>
</evidence>
<gene>
    <name evidence="1" type="ORF">GbCGDNIH3_1043</name>
</gene>
<name>A0AAN0VFU6_9PROT</name>